<dbReference type="AlphaFoldDB" id="A0A542YIU0"/>
<accession>A0A542YIU0</accession>
<gene>
    <name evidence="3" type="ORF">FB562_1071</name>
</gene>
<feature type="compositionally biased region" description="Acidic residues" evidence="1">
    <location>
        <begin position="184"/>
        <end position="198"/>
    </location>
</feature>
<dbReference type="RefSeq" id="WP_141880185.1">
    <property type="nucleotide sequence ID" value="NZ_VFOM01000001.1"/>
</dbReference>
<dbReference type="OrthoDB" id="4794414at2"/>
<feature type="transmembrane region" description="Helical" evidence="2">
    <location>
        <begin position="49"/>
        <end position="69"/>
    </location>
</feature>
<name>A0A542YIU0_9MICO</name>
<dbReference type="EMBL" id="VFOM01000001">
    <property type="protein sequence ID" value="TQL47992.1"/>
    <property type="molecule type" value="Genomic_DNA"/>
</dbReference>
<organism evidence="3 4">
    <name type="scientific">Homoserinimonas aerilata</name>
    <dbReference type="NCBI Taxonomy" id="1162970"/>
    <lineage>
        <taxon>Bacteria</taxon>
        <taxon>Bacillati</taxon>
        <taxon>Actinomycetota</taxon>
        <taxon>Actinomycetes</taxon>
        <taxon>Micrococcales</taxon>
        <taxon>Microbacteriaceae</taxon>
        <taxon>Homoserinimonas</taxon>
    </lineage>
</organism>
<keyword evidence="2" id="KW-0812">Transmembrane</keyword>
<evidence type="ECO:0000313" key="3">
    <source>
        <dbReference type="EMBL" id="TQL47992.1"/>
    </source>
</evidence>
<keyword evidence="2" id="KW-1133">Transmembrane helix</keyword>
<feature type="transmembrane region" description="Helical" evidence="2">
    <location>
        <begin position="132"/>
        <end position="154"/>
    </location>
</feature>
<sequence>MRRIKSSSLIAGVLFAGLGLMAWTMPWFLVTLGGSESHRDVIEVTGETAAPAVAALSLSALALVAALAIAGPFFRIVLAVLEALIGACLILSGVLALAAPAAAVAPLITDATGIDGAESLAAVTTAIETTPWPAVAVIAGGLMVALGVVVLATATRWPVSGRKYQATRFESADAPRGAVSDWDSLSDGEDPTGEPDAR</sequence>
<evidence type="ECO:0000256" key="2">
    <source>
        <dbReference type="SAM" id="Phobius"/>
    </source>
</evidence>
<reference evidence="3 4" key="1">
    <citation type="submission" date="2019-06" db="EMBL/GenBank/DDBJ databases">
        <title>Sequencing the genomes of 1000 actinobacteria strains.</title>
        <authorList>
            <person name="Klenk H.-P."/>
        </authorList>
    </citation>
    <scope>NUCLEOTIDE SEQUENCE [LARGE SCALE GENOMIC DNA]</scope>
    <source>
        <strain evidence="3 4">DSM 26477</strain>
    </source>
</reference>
<dbReference type="Proteomes" id="UP000317998">
    <property type="component" value="Unassembled WGS sequence"/>
</dbReference>
<dbReference type="InterPro" id="IPR019051">
    <property type="entry name" value="Trp_biosyn_TM_oprn/chp"/>
</dbReference>
<feature type="region of interest" description="Disordered" evidence="1">
    <location>
        <begin position="171"/>
        <end position="198"/>
    </location>
</feature>
<feature type="transmembrane region" description="Helical" evidence="2">
    <location>
        <begin position="76"/>
        <end position="99"/>
    </location>
</feature>
<feature type="transmembrane region" description="Helical" evidence="2">
    <location>
        <begin position="9"/>
        <end position="29"/>
    </location>
</feature>
<keyword evidence="2" id="KW-0472">Membrane</keyword>
<proteinExistence type="predicted"/>
<dbReference type="Pfam" id="PF09534">
    <property type="entry name" value="Trp_oprn_chp"/>
    <property type="match status" value="1"/>
</dbReference>
<evidence type="ECO:0000313" key="4">
    <source>
        <dbReference type="Proteomes" id="UP000317998"/>
    </source>
</evidence>
<keyword evidence="4" id="KW-1185">Reference proteome</keyword>
<evidence type="ECO:0000256" key="1">
    <source>
        <dbReference type="SAM" id="MobiDB-lite"/>
    </source>
</evidence>
<protein>
    <submittedName>
        <fullName evidence="3">Putative membrane protein (TIGR02234 family)</fullName>
    </submittedName>
</protein>
<comment type="caution">
    <text evidence="3">The sequence shown here is derived from an EMBL/GenBank/DDBJ whole genome shotgun (WGS) entry which is preliminary data.</text>
</comment>